<dbReference type="EMBL" id="SWBM01000002">
    <property type="protein sequence ID" value="TKC17131.1"/>
    <property type="molecule type" value="Genomic_DNA"/>
</dbReference>
<dbReference type="AlphaFoldDB" id="A0A4U1D493"/>
<feature type="compositionally biased region" description="Low complexity" evidence="1">
    <location>
        <begin position="49"/>
        <end position="64"/>
    </location>
</feature>
<dbReference type="InterPro" id="IPR026870">
    <property type="entry name" value="Zinc_ribbon_dom"/>
</dbReference>
<sequence length="281" mass="30909">MLKKERYILFCVNCGRKNETSAKFCEGCGTKLPETTGSSPEVQTSQGESSQSYQQVPPSYQNSQTVPGNGQQYLEKGKTISKLYFSYFLSVLKSPVPTAERIGKKELTNGIITIVLFALMIPLMTFFGLKGLLEDSFYSPDVSFSAVVLKPFFTLVVILALIAVIIFGVIKLGKSPASLLDVISRLGAFLVVPTALLFIALIISLIGSVFFAVFLILGLVGASLIIPLIVYSFKREINKGLDTFYCTFLVYIGIAILFVVLGEQAFYEIENMINNFDPFGF</sequence>
<evidence type="ECO:0000313" key="5">
    <source>
        <dbReference type="Proteomes" id="UP000307756"/>
    </source>
</evidence>
<feature type="transmembrane region" description="Helical" evidence="2">
    <location>
        <begin position="152"/>
        <end position="170"/>
    </location>
</feature>
<dbReference type="Pfam" id="PF13240">
    <property type="entry name" value="Zn_Ribbon_1"/>
    <property type="match status" value="1"/>
</dbReference>
<comment type="caution">
    <text evidence="4">The sequence shown here is derived from an EMBL/GenBank/DDBJ whole genome shotgun (WGS) entry which is preliminary data.</text>
</comment>
<protein>
    <submittedName>
        <fullName evidence="4">Zinc ribbon domain-containing protein</fullName>
    </submittedName>
</protein>
<feature type="transmembrane region" description="Helical" evidence="2">
    <location>
        <begin position="182"/>
        <end position="203"/>
    </location>
</feature>
<feature type="domain" description="Zinc-ribbon" evidence="3">
    <location>
        <begin position="10"/>
        <end position="32"/>
    </location>
</feature>
<feature type="compositionally biased region" description="Polar residues" evidence="1">
    <location>
        <begin position="34"/>
        <end position="48"/>
    </location>
</feature>
<organism evidence="4 5">
    <name type="scientific">Robertmurraya kyonggiensis</name>
    <dbReference type="NCBI Taxonomy" id="1037680"/>
    <lineage>
        <taxon>Bacteria</taxon>
        <taxon>Bacillati</taxon>
        <taxon>Bacillota</taxon>
        <taxon>Bacilli</taxon>
        <taxon>Bacillales</taxon>
        <taxon>Bacillaceae</taxon>
        <taxon>Robertmurraya</taxon>
    </lineage>
</organism>
<evidence type="ECO:0000256" key="1">
    <source>
        <dbReference type="SAM" id="MobiDB-lite"/>
    </source>
</evidence>
<gene>
    <name evidence="4" type="ORF">FA727_12975</name>
</gene>
<evidence type="ECO:0000259" key="3">
    <source>
        <dbReference type="Pfam" id="PF13240"/>
    </source>
</evidence>
<reference evidence="4 5" key="1">
    <citation type="journal article" date="2011" name="J. Microbiol.">
        <title>Bacillus kyonggiensis sp. nov., isolated from soil of a lettuce field.</title>
        <authorList>
            <person name="Dong K."/>
            <person name="Lee S."/>
        </authorList>
    </citation>
    <scope>NUCLEOTIDE SEQUENCE [LARGE SCALE GENOMIC DNA]</scope>
    <source>
        <strain evidence="4 5">NB22</strain>
    </source>
</reference>
<keyword evidence="2" id="KW-1133">Transmembrane helix</keyword>
<feature type="transmembrane region" description="Helical" evidence="2">
    <location>
        <begin position="243"/>
        <end position="262"/>
    </location>
</feature>
<keyword evidence="2" id="KW-0812">Transmembrane</keyword>
<name>A0A4U1D493_9BACI</name>
<evidence type="ECO:0000313" key="4">
    <source>
        <dbReference type="EMBL" id="TKC17131.1"/>
    </source>
</evidence>
<dbReference type="Proteomes" id="UP000307756">
    <property type="component" value="Unassembled WGS sequence"/>
</dbReference>
<feature type="transmembrane region" description="Helical" evidence="2">
    <location>
        <begin position="111"/>
        <end position="132"/>
    </location>
</feature>
<feature type="transmembrane region" description="Helical" evidence="2">
    <location>
        <begin position="209"/>
        <end position="231"/>
    </location>
</feature>
<accession>A0A4U1D493</accession>
<keyword evidence="2" id="KW-0472">Membrane</keyword>
<feature type="region of interest" description="Disordered" evidence="1">
    <location>
        <begin position="34"/>
        <end position="67"/>
    </location>
</feature>
<evidence type="ECO:0000256" key="2">
    <source>
        <dbReference type="SAM" id="Phobius"/>
    </source>
</evidence>
<keyword evidence="5" id="KW-1185">Reference proteome</keyword>
<proteinExistence type="predicted"/>